<dbReference type="PROSITE" id="PS50889">
    <property type="entry name" value="S4"/>
    <property type="match status" value="1"/>
</dbReference>
<evidence type="ECO:0000256" key="4">
    <source>
        <dbReference type="PROSITE-ProRule" id="PRU00182"/>
    </source>
</evidence>
<dbReference type="InterPro" id="IPR042092">
    <property type="entry name" value="PsdUridine_s_RsuA/RluB/E/F_cat"/>
</dbReference>
<evidence type="ECO:0000256" key="1">
    <source>
        <dbReference type="ARBA" id="ARBA00008348"/>
    </source>
</evidence>
<dbReference type="GO" id="GO:0005829">
    <property type="term" value="C:cytosol"/>
    <property type="evidence" value="ECO:0007669"/>
    <property type="project" value="UniProtKB-ARBA"/>
</dbReference>
<dbReference type="Proteomes" id="UP000886780">
    <property type="component" value="Unassembled WGS sequence"/>
</dbReference>
<dbReference type="SUPFAM" id="SSF55120">
    <property type="entry name" value="Pseudouridine synthase"/>
    <property type="match status" value="1"/>
</dbReference>
<dbReference type="InterPro" id="IPR050343">
    <property type="entry name" value="RsuA_PseudoU_synthase"/>
</dbReference>
<organism evidence="7 8">
    <name type="scientific">Candidatus Lachnoclostridium stercoripullorum</name>
    <dbReference type="NCBI Taxonomy" id="2838635"/>
    <lineage>
        <taxon>Bacteria</taxon>
        <taxon>Bacillati</taxon>
        <taxon>Bacillota</taxon>
        <taxon>Clostridia</taxon>
        <taxon>Lachnospirales</taxon>
        <taxon>Lachnospiraceae</taxon>
    </lineage>
</organism>
<protein>
    <recommendedName>
        <fullName evidence="5">Pseudouridine synthase</fullName>
        <ecNumber evidence="5">5.4.99.-</ecNumber>
    </recommendedName>
</protein>
<dbReference type="GO" id="GO:0003723">
    <property type="term" value="F:RNA binding"/>
    <property type="evidence" value="ECO:0007669"/>
    <property type="project" value="UniProtKB-KW"/>
</dbReference>
<evidence type="ECO:0000313" key="7">
    <source>
        <dbReference type="EMBL" id="HIX52039.1"/>
    </source>
</evidence>
<dbReference type="InterPro" id="IPR020103">
    <property type="entry name" value="PsdUridine_synth_cat_dom_sf"/>
</dbReference>
<dbReference type="GO" id="GO:0120159">
    <property type="term" value="F:rRNA pseudouridine synthase activity"/>
    <property type="evidence" value="ECO:0007669"/>
    <property type="project" value="UniProtKB-ARBA"/>
</dbReference>
<dbReference type="GO" id="GO:0000455">
    <property type="term" value="P:enzyme-directed rRNA pseudouridine synthesis"/>
    <property type="evidence" value="ECO:0007669"/>
    <property type="project" value="UniProtKB-ARBA"/>
</dbReference>
<proteinExistence type="inferred from homology"/>
<evidence type="ECO:0000256" key="2">
    <source>
        <dbReference type="ARBA" id="ARBA00022884"/>
    </source>
</evidence>
<reference evidence="7" key="1">
    <citation type="journal article" date="2021" name="PeerJ">
        <title>Extensive microbial diversity within the chicken gut microbiome revealed by metagenomics and culture.</title>
        <authorList>
            <person name="Gilroy R."/>
            <person name="Ravi A."/>
            <person name="Getino M."/>
            <person name="Pursley I."/>
            <person name="Horton D.L."/>
            <person name="Alikhan N.F."/>
            <person name="Baker D."/>
            <person name="Gharbi K."/>
            <person name="Hall N."/>
            <person name="Watson M."/>
            <person name="Adriaenssens E.M."/>
            <person name="Foster-Nyarko E."/>
            <person name="Jarju S."/>
            <person name="Secka A."/>
            <person name="Antonio M."/>
            <person name="Oren A."/>
            <person name="Chaudhuri R.R."/>
            <person name="La Ragione R."/>
            <person name="Hildebrand F."/>
            <person name="Pallen M.J."/>
        </authorList>
    </citation>
    <scope>NUCLEOTIDE SEQUENCE</scope>
    <source>
        <strain evidence="7">ChiGjej4B4-12881</strain>
    </source>
</reference>
<dbReference type="Pfam" id="PF01479">
    <property type="entry name" value="S4"/>
    <property type="match status" value="1"/>
</dbReference>
<keyword evidence="3 5" id="KW-0413">Isomerase</keyword>
<dbReference type="Gene3D" id="3.10.290.10">
    <property type="entry name" value="RNA-binding S4 domain"/>
    <property type="match status" value="1"/>
</dbReference>
<comment type="caution">
    <text evidence="7">The sequence shown here is derived from an EMBL/GenBank/DDBJ whole genome shotgun (WGS) entry which is preliminary data.</text>
</comment>
<comment type="similarity">
    <text evidence="1 5">Belongs to the pseudouridine synthase RsuA family.</text>
</comment>
<dbReference type="NCBIfam" id="TIGR00093">
    <property type="entry name" value="pseudouridine synthase"/>
    <property type="match status" value="1"/>
</dbReference>
<dbReference type="PROSITE" id="PS01149">
    <property type="entry name" value="PSI_RSU"/>
    <property type="match status" value="1"/>
</dbReference>
<dbReference type="CDD" id="cd00165">
    <property type="entry name" value="S4"/>
    <property type="match status" value="1"/>
</dbReference>
<feature type="domain" description="RNA-binding S4" evidence="6">
    <location>
        <begin position="6"/>
        <end position="69"/>
    </location>
</feature>
<dbReference type="InterPro" id="IPR000748">
    <property type="entry name" value="PsdUridine_synth_RsuA/RluB/E/F"/>
</dbReference>
<reference evidence="7" key="2">
    <citation type="submission" date="2021-04" db="EMBL/GenBank/DDBJ databases">
        <authorList>
            <person name="Gilroy R."/>
        </authorList>
    </citation>
    <scope>NUCLEOTIDE SEQUENCE</scope>
    <source>
        <strain evidence="7">ChiGjej4B4-12881</strain>
    </source>
</reference>
<dbReference type="PANTHER" id="PTHR47683:SF4">
    <property type="entry name" value="PSEUDOURIDINE SYNTHASE"/>
    <property type="match status" value="1"/>
</dbReference>
<evidence type="ECO:0000256" key="5">
    <source>
        <dbReference type="RuleBase" id="RU003887"/>
    </source>
</evidence>
<sequence length="241" mass="27207">MTVKPVRLDRFLTEMTSLSRTQAREAAKRGRILVNGVPVRRTEEKILPGTDRVSVDGEEILYTAQEYYMLNKPAGVVSATEDERYSTVLDLIGEKKRKDLFPVGRLDLDTEGLLLITNDGAMAHRLLSPRRHVDKVYLIRYEGTLPADAAERFERGIVLEDGTETLPAVLELLEGGEAGGQARLTIREGKFHQVKRMMEAVGCRVVYLKRLSMGSLVLDENLKPGQYRPLTKQELEDLRQI</sequence>
<dbReference type="InterPro" id="IPR002942">
    <property type="entry name" value="S4_RNA-bd"/>
</dbReference>
<keyword evidence="2 4" id="KW-0694">RNA-binding</keyword>
<evidence type="ECO:0000313" key="8">
    <source>
        <dbReference type="Proteomes" id="UP000886780"/>
    </source>
</evidence>
<gene>
    <name evidence="7" type="ORF">IAA28_04460</name>
</gene>
<dbReference type="InterPro" id="IPR018496">
    <property type="entry name" value="PsdUridine_synth_RsuA/RluB_CS"/>
</dbReference>
<dbReference type="InterPro" id="IPR036986">
    <property type="entry name" value="S4_RNA-bd_sf"/>
</dbReference>
<dbReference type="InterPro" id="IPR020094">
    <property type="entry name" value="TruA/RsuA/RluB/E/F_N"/>
</dbReference>
<evidence type="ECO:0000256" key="3">
    <source>
        <dbReference type="ARBA" id="ARBA00023235"/>
    </source>
</evidence>
<evidence type="ECO:0000259" key="6">
    <source>
        <dbReference type="SMART" id="SM00363"/>
    </source>
</evidence>
<name>A0A9D1W436_9FIRM</name>
<dbReference type="FunFam" id="3.30.70.1560:FF:000001">
    <property type="entry name" value="Pseudouridine synthase"/>
    <property type="match status" value="1"/>
</dbReference>
<dbReference type="EC" id="5.4.99.-" evidence="5"/>
<dbReference type="AlphaFoldDB" id="A0A9D1W436"/>
<dbReference type="Gene3D" id="3.30.70.580">
    <property type="entry name" value="Pseudouridine synthase I, catalytic domain, N-terminal subdomain"/>
    <property type="match status" value="1"/>
</dbReference>
<dbReference type="Gene3D" id="3.30.70.1560">
    <property type="entry name" value="Alpha-L RNA-binding motif"/>
    <property type="match status" value="1"/>
</dbReference>
<dbReference type="CDD" id="cd02553">
    <property type="entry name" value="PseudoU_synth_RsuA"/>
    <property type="match status" value="1"/>
</dbReference>
<dbReference type="SUPFAM" id="SSF55174">
    <property type="entry name" value="Alpha-L RNA-binding motif"/>
    <property type="match status" value="1"/>
</dbReference>
<dbReference type="EMBL" id="DXEU01000078">
    <property type="protein sequence ID" value="HIX52039.1"/>
    <property type="molecule type" value="Genomic_DNA"/>
</dbReference>
<dbReference type="Pfam" id="PF00849">
    <property type="entry name" value="PseudoU_synth_2"/>
    <property type="match status" value="1"/>
</dbReference>
<dbReference type="InterPro" id="IPR006145">
    <property type="entry name" value="PsdUridine_synth_RsuA/RluA"/>
</dbReference>
<dbReference type="PANTHER" id="PTHR47683">
    <property type="entry name" value="PSEUDOURIDINE SYNTHASE FAMILY PROTEIN-RELATED"/>
    <property type="match status" value="1"/>
</dbReference>
<dbReference type="SMART" id="SM00363">
    <property type="entry name" value="S4"/>
    <property type="match status" value="1"/>
</dbReference>
<accession>A0A9D1W436</accession>